<protein>
    <submittedName>
        <fullName evidence="2">Uncharacterized protein</fullName>
    </submittedName>
</protein>
<sequence length="54" mass="6083">MENGTEREEQEAELAADLEEIWQQESPQTAKRTEFADQVDGELGTREGAEADED</sequence>
<feature type="region of interest" description="Disordered" evidence="1">
    <location>
        <begin position="23"/>
        <end position="54"/>
    </location>
</feature>
<keyword evidence="3" id="KW-1185">Reference proteome</keyword>
<proteinExistence type="predicted"/>
<comment type="caution">
    <text evidence="2">The sequence shown here is derived from an EMBL/GenBank/DDBJ whole genome shotgun (WGS) entry which is preliminary data.</text>
</comment>
<reference evidence="2" key="1">
    <citation type="submission" date="2021-03" db="EMBL/GenBank/DDBJ databases">
        <title>Leucobacter chromiisoli sp. nov., isolated from chromium-containing soil of chemical plant.</title>
        <authorList>
            <person name="Xu Z."/>
        </authorList>
    </citation>
    <scope>NUCLEOTIDE SEQUENCE</scope>
    <source>
        <strain evidence="2">S27</strain>
    </source>
</reference>
<dbReference type="AlphaFoldDB" id="A0A939SAU1"/>
<gene>
    <name evidence="2" type="ORF">J4H92_02520</name>
</gene>
<evidence type="ECO:0000256" key="1">
    <source>
        <dbReference type="SAM" id="MobiDB-lite"/>
    </source>
</evidence>
<accession>A0A939SAU1</accession>
<feature type="compositionally biased region" description="Basic and acidic residues" evidence="1">
    <location>
        <begin position="43"/>
        <end position="54"/>
    </location>
</feature>
<evidence type="ECO:0000313" key="2">
    <source>
        <dbReference type="EMBL" id="MBO1900820.1"/>
    </source>
</evidence>
<dbReference type="EMBL" id="JAGDYM010000004">
    <property type="protein sequence ID" value="MBO1900820.1"/>
    <property type="molecule type" value="Genomic_DNA"/>
</dbReference>
<name>A0A939SAU1_9MICO</name>
<organism evidence="2 3">
    <name type="scientific">Leucobacter weissii</name>
    <dbReference type="NCBI Taxonomy" id="1983706"/>
    <lineage>
        <taxon>Bacteria</taxon>
        <taxon>Bacillati</taxon>
        <taxon>Actinomycetota</taxon>
        <taxon>Actinomycetes</taxon>
        <taxon>Micrococcales</taxon>
        <taxon>Microbacteriaceae</taxon>
        <taxon>Leucobacter</taxon>
    </lineage>
</organism>
<dbReference type="Proteomes" id="UP000664382">
    <property type="component" value="Unassembled WGS sequence"/>
</dbReference>
<dbReference type="RefSeq" id="WP_208095586.1">
    <property type="nucleotide sequence ID" value="NZ_JAGDYM010000004.1"/>
</dbReference>
<evidence type="ECO:0000313" key="3">
    <source>
        <dbReference type="Proteomes" id="UP000664382"/>
    </source>
</evidence>